<organism evidence="1 2">
    <name type="scientific">Bacteroides pyogenes F0041</name>
    <dbReference type="NCBI Taxonomy" id="1321819"/>
    <lineage>
        <taxon>Bacteria</taxon>
        <taxon>Pseudomonadati</taxon>
        <taxon>Bacteroidota</taxon>
        <taxon>Bacteroidia</taxon>
        <taxon>Bacteroidales</taxon>
        <taxon>Bacteroidaceae</taxon>
        <taxon>Bacteroides</taxon>
    </lineage>
</organism>
<dbReference type="PATRIC" id="fig|1321819.3.peg.2858"/>
<reference evidence="1 2" key="1">
    <citation type="submission" date="2013-08" db="EMBL/GenBank/DDBJ databases">
        <authorList>
            <person name="Weinstock G."/>
            <person name="Sodergren E."/>
            <person name="Wylie T."/>
            <person name="Fulton L."/>
            <person name="Fulton R."/>
            <person name="Fronick C."/>
            <person name="O'Laughlin M."/>
            <person name="Godfrey J."/>
            <person name="Miner T."/>
            <person name="Herter B."/>
            <person name="Appelbaum E."/>
            <person name="Cordes M."/>
            <person name="Lek S."/>
            <person name="Wollam A."/>
            <person name="Pepin K.H."/>
            <person name="Palsikar V.B."/>
            <person name="Mitreva M."/>
            <person name="Wilson R.K."/>
        </authorList>
    </citation>
    <scope>NUCLEOTIDE SEQUENCE [LARGE SCALE GENOMIC DNA]</scope>
    <source>
        <strain evidence="1 2">F0041</strain>
    </source>
</reference>
<proteinExistence type="predicted"/>
<dbReference type="HOGENOM" id="CLU_172471_1_0_10"/>
<name>U2DPD9_9BACE</name>
<dbReference type="GeneID" id="99753589"/>
<sequence>MEQLHAHEVLRMMEGNSYSEASLKEAIIKKFGISRHFYTCSAENMNIDELIEFLKRKGKFMPLNDGFTVDLNKVCSDY</sequence>
<dbReference type="NCBIfam" id="TIGR03853">
    <property type="entry name" value="matur_matur"/>
    <property type="match status" value="1"/>
</dbReference>
<dbReference type="InterPro" id="IPR019620">
    <property type="entry name" value="Metal-bd_prot_put"/>
</dbReference>
<dbReference type="Proteomes" id="UP000016496">
    <property type="component" value="Unassembled WGS sequence"/>
</dbReference>
<comment type="caution">
    <text evidence="1">The sequence shown here is derived from an EMBL/GenBank/DDBJ whole genome shotgun (WGS) entry which is preliminary data.</text>
</comment>
<dbReference type="Pfam" id="PF10678">
    <property type="entry name" value="DUF2492"/>
    <property type="match status" value="1"/>
</dbReference>
<accession>U2DPD9</accession>
<dbReference type="EMBL" id="AWSV01000157">
    <property type="protein sequence ID" value="ERI81581.1"/>
    <property type="molecule type" value="Genomic_DNA"/>
</dbReference>
<dbReference type="AlphaFoldDB" id="U2DPD9"/>
<gene>
    <name evidence="1" type="ORF">HMPREF1981_03091</name>
</gene>
<evidence type="ECO:0000313" key="1">
    <source>
        <dbReference type="EMBL" id="ERI81581.1"/>
    </source>
</evidence>
<evidence type="ECO:0000313" key="2">
    <source>
        <dbReference type="Proteomes" id="UP000016496"/>
    </source>
</evidence>
<dbReference type="RefSeq" id="WP_021646849.1">
    <property type="nucleotide sequence ID" value="NZ_KE993153.1"/>
</dbReference>
<protein>
    <submittedName>
        <fullName evidence="1">Putative metal-binding protein</fullName>
    </submittedName>
</protein>
<dbReference type="OrthoDB" id="285410at2"/>